<dbReference type="AlphaFoldDB" id="A0A1A8IWM8"/>
<evidence type="ECO:0000313" key="1">
    <source>
        <dbReference type="EMBL" id="SBR01742.1"/>
    </source>
</evidence>
<dbReference type="EMBL" id="HAED01015297">
    <property type="protein sequence ID" value="SBR01742.1"/>
    <property type="molecule type" value="Transcribed_RNA"/>
</dbReference>
<feature type="non-terminal residue" evidence="1">
    <location>
        <position position="1"/>
    </location>
</feature>
<feature type="non-terminal residue" evidence="1">
    <location>
        <position position="59"/>
    </location>
</feature>
<reference evidence="1" key="2">
    <citation type="submission" date="2016-06" db="EMBL/GenBank/DDBJ databases">
        <title>The genome of a short-lived fish provides insights into sex chromosome evolution and the genetic control of aging.</title>
        <authorList>
            <person name="Reichwald K."/>
            <person name="Felder M."/>
            <person name="Petzold A."/>
            <person name="Koch P."/>
            <person name="Groth M."/>
            <person name="Platzer M."/>
        </authorList>
    </citation>
    <scope>NUCLEOTIDE SEQUENCE</scope>
    <source>
        <tissue evidence="1">Brain</tissue>
    </source>
</reference>
<accession>A0A1A8IWM8</accession>
<sequence length="59" mass="6761">SLIESLWMTQKRVGTMPYGQIKAKENFLAQTLLVVFRGERMLSGIQRTPYLLGMSRSDI</sequence>
<protein>
    <submittedName>
        <fullName evidence="1">Uncharacterized protein</fullName>
    </submittedName>
</protein>
<organism evidence="1">
    <name type="scientific">Nothobranchius kuhntae</name>
    <name type="common">Beira killifish</name>
    <dbReference type="NCBI Taxonomy" id="321403"/>
    <lineage>
        <taxon>Eukaryota</taxon>
        <taxon>Metazoa</taxon>
        <taxon>Chordata</taxon>
        <taxon>Craniata</taxon>
        <taxon>Vertebrata</taxon>
        <taxon>Euteleostomi</taxon>
        <taxon>Actinopterygii</taxon>
        <taxon>Neopterygii</taxon>
        <taxon>Teleostei</taxon>
        <taxon>Neoteleostei</taxon>
        <taxon>Acanthomorphata</taxon>
        <taxon>Ovalentaria</taxon>
        <taxon>Atherinomorphae</taxon>
        <taxon>Cyprinodontiformes</taxon>
        <taxon>Nothobranchiidae</taxon>
        <taxon>Nothobranchius</taxon>
    </lineage>
</organism>
<gene>
    <name evidence="1" type="primary">Nfu_g_1_026091</name>
</gene>
<name>A0A1A8IWM8_NOTKU</name>
<reference evidence="1" key="1">
    <citation type="submission" date="2016-05" db="EMBL/GenBank/DDBJ databases">
        <authorList>
            <person name="Lavstsen T."/>
            <person name="Jespersen J.S."/>
        </authorList>
    </citation>
    <scope>NUCLEOTIDE SEQUENCE</scope>
    <source>
        <tissue evidence="1">Brain</tissue>
    </source>
</reference>
<proteinExistence type="predicted"/>